<evidence type="ECO:0000313" key="5">
    <source>
        <dbReference type="Proteomes" id="UP001523216"/>
    </source>
</evidence>
<accession>A0ABT0Y510</accession>
<keyword evidence="5" id="KW-1185">Reference proteome</keyword>
<dbReference type="RefSeq" id="WP_251800919.1">
    <property type="nucleotide sequence ID" value="NZ_JAMQOL010000038.1"/>
</dbReference>
<sequence>MRPTRRGYAVLIAATVLLASGWWLRYPLPALIGAAGLAAVSVALLTVRRGPPVAVTRTISPARVERGRPATAVLTVRPTGTEVEIRDVVAGQVHLVRTAATAEYPLPTGVRGRYPVGPLEIGREDPLGLARSRHRTGSATTLVVYPRQLPARAGGGPSRRTPPGPATDDLRRGSAEPRGIREYEPGDEVRRIHWRATAHTGRLMVRDLGDPRQARLTVLLDTRAGVLGADDFEEAVDLAASLLGAAARAGVPTRLVTADGRELAGPFLEVLAAVRPDGTGPLTAHGGGRLALITGEPGAPAALGRAFDSLVVLALGPGVGAEQALRVWNEAHR</sequence>
<protein>
    <submittedName>
        <fullName evidence="4">DUF58 domain-containing protein</fullName>
    </submittedName>
</protein>
<dbReference type="PANTHER" id="PTHR34351:SF1">
    <property type="entry name" value="SLR1927 PROTEIN"/>
    <property type="match status" value="1"/>
</dbReference>
<feature type="domain" description="DUF58" evidence="3">
    <location>
        <begin position="180"/>
        <end position="256"/>
    </location>
</feature>
<feature type="transmembrane region" description="Helical" evidence="2">
    <location>
        <begin position="7"/>
        <end position="24"/>
    </location>
</feature>
<feature type="transmembrane region" description="Helical" evidence="2">
    <location>
        <begin position="30"/>
        <end position="47"/>
    </location>
</feature>
<name>A0ABT0Y510_9ACTN</name>
<evidence type="ECO:0000313" key="4">
    <source>
        <dbReference type="EMBL" id="MCM4081116.1"/>
    </source>
</evidence>
<dbReference type="PANTHER" id="PTHR34351">
    <property type="entry name" value="SLR1927 PROTEIN-RELATED"/>
    <property type="match status" value="1"/>
</dbReference>
<evidence type="ECO:0000259" key="3">
    <source>
        <dbReference type="Pfam" id="PF01882"/>
    </source>
</evidence>
<feature type="region of interest" description="Disordered" evidence="1">
    <location>
        <begin position="147"/>
        <end position="181"/>
    </location>
</feature>
<evidence type="ECO:0000256" key="2">
    <source>
        <dbReference type="SAM" id="Phobius"/>
    </source>
</evidence>
<dbReference type="EMBL" id="JAMQOL010000038">
    <property type="protein sequence ID" value="MCM4081116.1"/>
    <property type="molecule type" value="Genomic_DNA"/>
</dbReference>
<gene>
    <name evidence="4" type="ORF">LXN57_26430</name>
</gene>
<keyword evidence="2" id="KW-0472">Membrane</keyword>
<evidence type="ECO:0000256" key="1">
    <source>
        <dbReference type="SAM" id="MobiDB-lite"/>
    </source>
</evidence>
<dbReference type="Pfam" id="PF01882">
    <property type="entry name" value="DUF58"/>
    <property type="match status" value="1"/>
</dbReference>
<dbReference type="Proteomes" id="UP001523216">
    <property type="component" value="Unassembled WGS sequence"/>
</dbReference>
<feature type="compositionally biased region" description="Basic and acidic residues" evidence="1">
    <location>
        <begin position="168"/>
        <end position="181"/>
    </location>
</feature>
<comment type="caution">
    <text evidence="4">The sequence shown here is derived from an EMBL/GenBank/DDBJ whole genome shotgun (WGS) entry which is preliminary data.</text>
</comment>
<keyword evidence="2" id="KW-0812">Transmembrane</keyword>
<dbReference type="InterPro" id="IPR002881">
    <property type="entry name" value="DUF58"/>
</dbReference>
<proteinExistence type="predicted"/>
<organism evidence="4 5">
    <name type="scientific">Paractinoplanes hotanensis</name>
    <dbReference type="NCBI Taxonomy" id="2906497"/>
    <lineage>
        <taxon>Bacteria</taxon>
        <taxon>Bacillati</taxon>
        <taxon>Actinomycetota</taxon>
        <taxon>Actinomycetes</taxon>
        <taxon>Micromonosporales</taxon>
        <taxon>Micromonosporaceae</taxon>
        <taxon>Paractinoplanes</taxon>
    </lineage>
</organism>
<keyword evidence="2" id="KW-1133">Transmembrane helix</keyword>
<reference evidence="4 5" key="1">
    <citation type="submission" date="2022-06" db="EMBL/GenBank/DDBJ databases">
        <title>Actinoplanes abujensis sp. nov., isolated from Nigerian arid soil.</title>
        <authorList>
            <person name="Ding P."/>
        </authorList>
    </citation>
    <scope>NUCLEOTIDE SEQUENCE [LARGE SCALE GENOMIC DNA]</scope>
    <source>
        <strain evidence="5">TRM88002</strain>
    </source>
</reference>